<gene>
    <name evidence="2" type="ORF">Pan241w_57870</name>
</gene>
<protein>
    <submittedName>
        <fullName evidence="2">Uncharacterized protein</fullName>
    </submittedName>
</protein>
<organism evidence="2 3">
    <name type="scientific">Gimesia alba</name>
    <dbReference type="NCBI Taxonomy" id="2527973"/>
    <lineage>
        <taxon>Bacteria</taxon>
        <taxon>Pseudomonadati</taxon>
        <taxon>Planctomycetota</taxon>
        <taxon>Planctomycetia</taxon>
        <taxon>Planctomycetales</taxon>
        <taxon>Planctomycetaceae</taxon>
        <taxon>Gimesia</taxon>
    </lineage>
</organism>
<name>A0A517RP52_9PLAN</name>
<evidence type="ECO:0000313" key="3">
    <source>
        <dbReference type="Proteomes" id="UP000317171"/>
    </source>
</evidence>
<keyword evidence="3" id="KW-1185">Reference proteome</keyword>
<sequence precursor="true">MKNFTLAIAALAAVTLVSSTSFAATPFCGTSDYFNSRYNSRYNNHSARNYNRKYNDSVYHSRNYLNNSYRTTRPYDSLTNRLNSLYSNPWSNTPLFTDYTYRARTNYNTFSANSNRYNYDRHDRYDHGRYSHHNNWRYDR</sequence>
<reference evidence="2 3" key="1">
    <citation type="submission" date="2019-02" db="EMBL/GenBank/DDBJ databases">
        <title>Deep-cultivation of Planctomycetes and their phenomic and genomic characterization uncovers novel biology.</title>
        <authorList>
            <person name="Wiegand S."/>
            <person name="Jogler M."/>
            <person name="Boedeker C."/>
            <person name="Pinto D."/>
            <person name="Vollmers J."/>
            <person name="Rivas-Marin E."/>
            <person name="Kohn T."/>
            <person name="Peeters S.H."/>
            <person name="Heuer A."/>
            <person name="Rast P."/>
            <person name="Oberbeckmann S."/>
            <person name="Bunk B."/>
            <person name="Jeske O."/>
            <person name="Meyerdierks A."/>
            <person name="Storesund J.E."/>
            <person name="Kallscheuer N."/>
            <person name="Luecker S."/>
            <person name="Lage O.M."/>
            <person name="Pohl T."/>
            <person name="Merkel B.J."/>
            <person name="Hornburger P."/>
            <person name="Mueller R.-W."/>
            <person name="Bruemmer F."/>
            <person name="Labrenz M."/>
            <person name="Spormann A.M."/>
            <person name="Op den Camp H."/>
            <person name="Overmann J."/>
            <person name="Amann R."/>
            <person name="Jetten M.S.M."/>
            <person name="Mascher T."/>
            <person name="Medema M.H."/>
            <person name="Devos D.P."/>
            <person name="Kaster A.-K."/>
            <person name="Ovreas L."/>
            <person name="Rohde M."/>
            <person name="Galperin M.Y."/>
            <person name="Jogler C."/>
        </authorList>
    </citation>
    <scope>NUCLEOTIDE SEQUENCE [LARGE SCALE GENOMIC DNA]</scope>
    <source>
        <strain evidence="2 3">Pan241w</strain>
    </source>
</reference>
<dbReference type="AlphaFoldDB" id="A0A517RP52"/>
<dbReference type="Proteomes" id="UP000317171">
    <property type="component" value="Chromosome"/>
</dbReference>
<accession>A0A517RP52</accession>
<proteinExistence type="predicted"/>
<keyword evidence="1" id="KW-0732">Signal</keyword>
<feature type="signal peptide" evidence="1">
    <location>
        <begin position="1"/>
        <end position="23"/>
    </location>
</feature>
<dbReference type="KEGG" id="gaz:Pan241w_57870"/>
<evidence type="ECO:0000313" key="2">
    <source>
        <dbReference type="EMBL" id="QDT45660.1"/>
    </source>
</evidence>
<feature type="chain" id="PRO_5021957501" evidence="1">
    <location>
        <begin position="24"/>
        <end position="140"/>
    </location>
</feature>
<dbReference type="EMBL" id="CP036269">
    <property type="protein sequence ID" value="QDT45660.1"/>
    <property type="molecule type" value="Genomic_DNA"/>
</dbReference>
<evidence type="ECO:0000256" key="1">
    <source>
        <dbReference type="SAM" id="SignalP"/>
    </source>
</evidence>